<evidence type="ECO:0000259" key="4">
    <source>
        <dbReference type="SMART" id="SM00796"/>
    </source>
</evidence>
<proteinExistence type="predicted"/>
<organism evidence="5 6">
    <name type="scientific">Thioclava arctica</name>
    <dbReference type="NCBI Taxonomy" id="3238301"/>
    <lineage>
        <taxon>Bacteria</taxon>
        <taxon>Pseudomonadati</taxon>
        <taxon>Pseudomonadota</taxon>
        <taxon>Alphaproteobacteria</taxon>
        <taxon>Rhodobacterales</taxon>
        <taxon>Paracoccaceae</taxon>
        <taxon>Thioclava</taxon>
    </lineage>
</organism>
<dbReference type="PANTHER" id="PTHR34698:SF2">
    <property type="entry name" value="5-OXOPROLINASE SUBUNIT B"/>
    <property type="match status" value="1"/>
</dbReference>
<dbReference type="PANTHER" id="PTHR34698">
    <property type="entry name" value="5-OXOPROLINASE SUBUNIT B"/>
    <property type="match status" value="1"/>
</dbReference>
<dbReference type="GO" id="GO:0016787">
    <property type="term" value="F:hydrolase activity"/>
    <property type="evidence" value="ECO:0007669"/>
    <property type="project" value="UniProtKB-KW"/>
</dbReference>
<dbReference type="Proteomes" id="UP001557465">
    <property type="component" value="Unassembled WGS sequence"/>
</dbReference>
<evidence type="ECO:0000256" key="1">
    <source>
        <dbReference type="ARBA" id="ARBA00022741"/>
    </source>
</evidence>
<dbReference type="InterPro" id="IPR003833">
    <property type="entry name" value="CT_C_D"/>
</dbReference>
<sequence length="256" mass="27336">MILEDALLPASAQAQGVQILPFGQDGLLVRFALSAEPWASTAAQAFYDHASTAALPFLRELLPSLTSVLFRFDDTKITRADCARQISALLSERDWQSETPRPATRVWRIPAAFGGENGPDLEAAAKLAGLRPDAAIEMICATPLRVLAIGFAPGQPYLGLLPEAWNLARRQTLNPQVPKGAIAVAVRQLVLFSNASPTGWRQIARTAFAPFRPDAEPAVPLRAGDALQLVPVSGDQLRALLESGDPAGGAICENRA</sequence>
<keyword evidence="3" id="KW-0067">ATP-binding</keyword>
<feature type="domain" description="Carboxyltransferase" evidence="4">
    <location>
        <begin position="17"/>
        <end position="221"/>
    </location>
</feature>
<dbReference type="Gene3D" id="2.40.100.10">
    <property type="entry name" value="Cyclophilin-like"/>
    <property type="match status" value="1"/>
</dbReference>
<dbReference type="InterPro" id="IPR029000">
    <property type="entry name" value="Cyclophilin-like_dom_sf"/>
</dbReference>
<keyword evidence="6" id="KW-1185">Reference proteome</keyword>
<comment type="caution">
    <text evidence="5">The sequence shown here is derived from an EMBL/GenBank/DDBJ whole genome shotgun (WGS) entry which is preliminary data.</text>
</comment>
<accession>A0ABV3TN47</accession>
<keyword evidence="1" id="KW-0547">Nucleotide-binding</keyword>
<dbReference type="SUPFAM" id="SSF50891">
    <property type="entry name" value="Cyclophilin-like"/>
    <property type="match status" value="1"/>
</dbReference>
<evidence type="ECO:0000256" key="2">
    <source>
        <dbReference type="ARBA" id="ARBA00022801"/>
    </source>
</evidence>
<evidence type="ECO:0000313" key="6">
    <source>
        <dbReference type="Proteomes" id="UP001557465"/>
    </source>
</evidence>
<dbReference type="EMBL" id="JBFRYC010000011">
    <property type="protein sequence ID" value="MEX1663030.1"/>
    <property type="molecule type" value="Genomic_DNA"/>
</dbReference>
<protein>
    <submittedName>
        <fullName evidence="5">Allophanate hydrolase subunit 1</fullName>
    </submittedName>
</protein>
<dbReference type="SUPFAM" id="SSF160467">
    <property type="entry name" value="PH0987 N-terminal domain-like"/>
    <property type="match status" value="1"/>
</dbReference>
<dbReference type="SMART" id="SM00796">
    <property type="entry name" value="AHS1"/>
    <property type="match status" value="1"/>
</dbReference>
<evidence type="ECO:0000256" key="3">
    <source>
        <dbReference type="ARBA" id="ARBA00022840"/>
    </source>
</evidence>
<gene>
    <name evidence="5" type="ORF">AB4874_15450</name>
</gene>
<dbReference type="InterPro" id="IPR010016">
    <property type="entry name" value="PxpB"/>
</dbReference>
<reference evidence="5 6" key="1">
    <citation type="journal article" date="2011" name="Int. J. Syst. Evol. Microbiol.">
        <title>Zhongshania antarctica gen. nov., sp. nov. and Zhongshania guokunii sp. nov., gammaproteobacteria respectively isolated from coastal attached (fast) ice and surface seawater of the Antarctic.</title>
        <authorList>
            <person name="Li H.J."/>
            <person name="Zhang X.Y."/>
            <person name="Chen C.X."/>
            <person name="Zhang Y.J."/>
            <person name="Gao Z.M."/>
            <person name="Yu Y."/>
            <person name="Chen X.L."/>
            <person name="Chen B."/>
            <person name="Zhang Y.Z."/>
        </authorList>
    </citation>
    <scope>NUCLEOTIDE SEQUENCE [LARGE SCALE GENOMIC DNA]</scope>
    <source>
        <strain evidence="5 6">15-R06ZXC-3</strain>
    </source>
</reference>
<dbReference type="Pfam" id="PF02682">
    <property type="entry name" value="CT_C_D"/>
    <property type="match status" value="1"/>
</dbReference>
<evidence type="ECO:0000313" key="5">
    <source>
        <dbReference type="EMBL" id="MEX1663030.1"/>
    </source>
</evidence>
<keyword evidence="2 5" id="KW-0378">Hydrolase</keyword>
<dbReference type="RefSeq" id="WP_368392646.1">
    <property type="nucleotide sequence ID" value="NZ_JBFRYC010000011.1"/>
</dbReference>
<dbReference type="Gene3D" id="3.30.1360.40">
    <property type="match status" value="1"/>
</dbReference>
<name>A0ABV3TN47_9RHOB</name>